<dbReference type="Proteomes" id="UP001497602">
    <property type="component" value="Unassembled WGS sequence"/>
</dbReference>
<dbReference type="Pfam" id="PF25221">
    <property type="entry name" value="5TMH_Lnb"/>
    <property type="match status" value="1"/>
</dbReference>
<keyword evidence="1" id="KW-0472">Membrane</keyword>
<evidence type="ECO:0000256" key="1">
    <source>
        <dbReference type="SAM" id="Phobius"/>
    </source>
</evidence>
<dbReference type="InterPro" id="IPR025178">
    <property type="entry name" value="Lnb_N"/>
</dbReference>
<feature type="domain" description="Lnb-like transmembrane" evidence="3">
    <location>
        <begin position="255"/>
        <end position="388"/>
    </location>
</feature>
<dbReference type="InterPro" id="IPR057436">
    <property type="entry name" value="5TMH_Lnb"/>
</dbReference>
<feature type="transmembrane region" description="Helical" evidence="1">
    <location>
        <begin position="287"/>
        <end position="308"/>
    </location>
</feature>
<keyword evidence="1" id="KW-1133">Transmembrane helix</keyword>
<protein>
    <submittedName>
        <fullName evidence="4">DUF4105 domain-containing protein</fullName>
    </submittedName>
</protein>
<feature type="transmembrane region" description="Helical" evidence="1">
    <location>
        <begin position="257"/>
        <end position="275"/>
    </location>
</feature>
<dbReference type="EMBL" id="CAXJRC010000044">
    <property type="protein sequence ID" value="CAL2108308.1"/>
    <property type="molecule type" value="Genomic_DNA"/>
</dbReference>
<evidence type="ECO:0000259" key="3">
    <source>
        <dbReference type="Pfam" id="PF25221"/>
    </source>
</evidence>
<dbReference type="Pfam" id="PF13387">
    <property type="entry name" value="Lnb_N"/>
    <property type="match status" value="1"/>
</dbReference>
<gene>
    <name evidence="4" type="ORF">T190115A13A_70081</name>
</gene>
<comment type="caution">
    <text evidence="4">The sequence shown here is derived from an EMBL/GenBank/DDBJ whole genome shotgun (WGS) entry which is preliminary data.</text>
</comment>
<feature type="transmembrane region" description="Helical" evidence="1">
    <location>
        <begin position="368"/>
        <end position="385"/>
    </location>
</feature>
<keyword evidence="1" id="KW-0812">Transmembrane</keyword>
<keyword evidence="5" id="KW-1185">Reference proteome</keyword>
<proteinExistence type="predicted"/>
<evidence type="ECO:0000313" key="5">
    <source>
        <dbReference type="Proteomes" id="UP001497602"/>
    </source>
</evidence>
<feature type="transmembrane region" description="Helical" evidence="1">
    <location>
        <begin position="314"/>
        <end position="334"/>
    </location>
</feature>
<feature type="transmembrane region" description="Helical" evidence="1">
    <location>
        <begin position="346"/>
        <end position="362"/>
    </location>
</feature>
<evidence type="ECO:0000313" key="4">
    <source>
        <dbReference type="EMBL" id="CAL2108308.1"/>
    </source>
</evidence>
<evidence type="ECO:0000259" key="2">
    <source>
        <dbReference type="Pfam" id="PF13387"/>
    </source>
</evidence>
<accession>A0ABP1FD60</accession>
<sequence>MIIKKYLTLLFFFSFFGFSIAQQIQLSKFSQVSIITYGPGDALYEKFGHTAIRIKDPMFQFDLVYNYGIFDLDEANFYVNFTKGFMRYKLARYSFPRSLKLYGQDERWVKEQVLNLTRAQKNAVFKYLEDNAQPEKASYFYDPFFNNCSTKPRDVIKEALGKAIIYNDDFVKEDASFRQLMNKEIHTNTWGSLGINIALGSKLDNIASAYEYLYLPDYVFNALEVAKVIKDGKEENLVLQTNTLLDFKEKELHGDTVNPFLIFLLLLFLGTFITYKDYKNNTRSTWFDFSLFLITGLFGILIVFLWFFTNHSTAPNNFNFLWAFAPNFIVAFFIRKKNPPKWISKYVSGLLILLCCIPIVWITKFQLFPIPFASFFVLLAIRYFYTLKSIKNFE</sequence>
<reference evidence="4 5" key="1">
    <citation type="submission" date="2024-05" db="EMBL/GenBank/DDBJ databases">
        <authorList>
            <person name="Duchaud E."/>
        </authorList>
    </citation>
    <scope>NUCLEOTIDE SEQUENCE [LARGE SCALE GENOMIC DNA]</scope>
    <source>
        <strain evidence="4">Ena-SAMPLE-TAB-13-05-2024-13:56:06:370-140305</strain>
    </source>
</reference>
<organism evidence="4 5">
    <name type="scientific">Tenacibaculum vairaonense</name>
    <dbReference type="NCBI Taxonomy" id="3137860"/>
    <lineage>
        <taxon>Bacteria</taxon>
        <taxon>Pseudomonadati</taxon>
        <taxon>Bacteroidota</taxon>
        <taxon>Flavobacteriia</taxon>
        <taxon>Flavobacteriales</taxon>
        <taxon>Flavobacteriaceae</taxon>
        <taxon>Tenacibaculum</taxon>
    </lineage>
</organism>
<feature type="domain" description="Lnb N-terminal periplasmic" evidence="2">
    <location>
        <begin position="23"/>
        <end position="159"/>
    </location>
</feature>
<dbReference type="RefSeq" id="WP_348739891.1">
    <property type="nucleotide sequence ID" value="NZ_CAXJRC010000044.1"/>
</dbReference>
<name>A0ABP1FD60_9FLAO</name>